<evidence type="ECO:0000313" key="3">
    <source>
        <dbReference type="EMBL" id="MFC3891918.1"/>
    </source>
</evidence>
<evidence type="ECO:0000313" key="4">
    <source>
        <dbReference type="Proteomes" id="UP001595690"/>
    </source>
</evidence>
<dbReference type="Pfam" id="PF19054">
    <property type="entry name" value="DUF5753"/>
    <property type="match status" value="1"/>
</dbReference>
<dbReference type="EMBL" id="JBHRZI010000011">
    <property type="protein sequence ID" value="MFC3891918.1"/>
    <property type="molecule type" value="Genomic_DNA"/>
</dbReference>
<dbReference type="InterPro" id="IPR043917">
    <property type="entry name" value="DUF5753"/>
</dbReference>
<reference evidence="4" key="1">
    <citation type="journal article" date="2019" name="Int. J. Syst. Evol. Microbiol.">
        <title>The Global Catalogue of Microorganisms (GCM) 10K type strain sequencing project: providing services to taxonomists for standard genome sequencing and annotation.</title>
        <authorList>
            <consortium name="The Broad Institute Genomics Platform"/>
            <consortium name="The Broad Institute Genome Sequencing Center for Infectious Disease"/>
            <person name="Wu L."/>
            <person name="Ma J."/>
        </authorList>
    </citation>
    <scope>NUCLEOTIDE SEQUENCE [LARGE SCALE GENOMIC DNA]</scope>
    <source>
        <strain evidence="4">CGMCC 4.7405</strain>
    </source>
</reference>
<keyword evidence="1" id="KW-0175">Coiled coil</keyword>
<sequence length="296" mass="33819">MSDQTPPKGEAVLASPVVAAWELALRLRQQRDQLGVEVKTITQALGFSRNYWSAVENERKVLSEESLIKLMELLEFDEEERQELLELRMAAKERGWWTRYGTLLDSDLQRLIGLEAGAETVRCYESLLIPGMLQTEDYARAIMTPDATIRKVEVDQRIQVRLRRQERFVDENPLKMIAIISEAALRQQIGGPAVLRDQLMHLARNIEEREDRLEVRVIPFTATACGLFGAATVHLIEFPNPRLPTVGWQETVTTRGVITESGQVRDIMLTYQDALKNTLSAQQSLELLHQRIKELD</sequence>
<name>A0ABV8BNW9_9PSEU</name>
<organism evidence="3 4">
    <name type="scientific">Lentzea rhizosphaerae</name>
    <dbReference type="NCBI Taxonomy" id="2041025"/>
    <lineage>
        <taxon>Bacteria</taxon>
        <taxon>Bacillati</taxon>
        <taxon>Actinomycetota</taxon>
        <taxon>Actinomycetes</taxon>
        <taxon>Pseudonocardiales</taxon>
        <taxon>Pseudonocardiaceae</taxon>
        <taxon>Lentzea</taxon>
    </lineage>
</organism>
<dbReference type="Pfam" id="PF13560">
    <property type="entry name" value="HTH_31"/>
    <property type="match status" value="1"/>
</dbReference>
<dbReference type="InterPro" id="IPR001387">
    <property type="entry name" value="Cro/C1-type_HTH"/>
</dbReference>
<dbReference type="RefSeq" id="WP_382371560.1">
    <property type="nucleotide sequence ID" value="NZ_JBHRZI010000011.1"/>
</dbReference>
<gene>
    <name evidence="3" type="ORF">ACFOWZ_10565</name>
</gene>
<keyword evidence="4" id="KW-1185">Reference proteome</keyword>
<dbReference type="Gene3D" id="1.10.260.40">
    <property type="entry name" value="lambda repressor-like DNA-binding domains"/>
    <property type="match status" value="1"/>
</dbReference>
<dbReference type="CDD" id="cd00093">
    <property type="entry name" value="HTH_XRE"/>
    <property type="match status" value="1"/>
</dbReference>
<evidence type="ECO:0000256" key="1">
    <source>
        <dbReference type="SAM" id="Coils"/>
    </source>
</evidence>
<dbReference type="Proteomes" id="UP001595690">
    <property type="component" value="Unassembled WGS sequence"/>
</dbReference>
<dbReference type="SMART" id="SM00530">
    <property type="entry name" value="HTH_XRE"/>
    <property type="match status" value="1"/>
</dbReference>
<dbReference type="InterPro" id="IPR010982">
    <property type="entry name" value="Lambda_DNA-bd_dom_sf"/>
</dbReference>
<evidence type="ECO:0000259" key="2">
    <source>
        <dbReference type="PROSITE" id="PS50943"/>
    </source>
</evidence>
<accession>A0ABV8BNW9</accession>
<feature type="domain" description="HTH cro/C1-type" evidence="2">
    <location>
        <begin position="27"/>
        <end position="81"/>
    </location>
</feature>
<proteinExistence type="predicted"/>
<protein>
    <submittedName>
        <fullName evidence="3">Scr1 family TA system antitoxin-like transcriptional regulator</fullName>
    </submittedName>
</protein>
<feature type="coiled-coil region" evidence="1">
    <location>
        <begin position="67"/>
        <end position="94"/>
    </location>
</feature>
<dbReference type="SUPFAM" id="SSF47413">
    <property type="entry name" value="lambda repressor-like DNA-binding domains"/>
    <property type="match status" value="1"/>
</dbReference>
<comment type="caution">
    <text evidence="3">The sequence shown here is derived from an EMBL/GenBank/DDBJ whole genome shotgun (WGS) entry which is preliminary data.</text>
</comment>
<dbReference type="PROSITE" id="PS50943">
    <property type="entry name" value="HTH_CROC1"/>
    <property type="match status" value="1"/>
</dbReference>